<evidence type="ECO:0000313" key="1">
    <source>
        <dbReference type="EMBL" id="MPM86076.1"/>
    </source>
</evidence>
<reference evidence="1" key="1">
    <citation type="submission" date="2019-08" db="EMBL/GenBank/DDBJ databases">
        <authorList>
            <person name="Kucharzyk K."/>
            <person name="Murdoch R.W."/>
            <person name="Higgins S."/>
            <person name="Loffler F."/>
        </authorList>
    </citation>
    <scope>NUCLEOTIDE SEQUENCE</scope>
</reference>
<dbReference type="AlphaFoldDB" id="A0A645D9I4"/>
<proteinExistence type="predicted"/>
<organism evidence="1">
    <name type="scientific">bioreactor metagenome</name>
    <dbReference type="NCBI Taxonomy" id="1076179"/>
    <lineage>
        <taxon>unclassified sequences</taxon>
        <taxon>metagenomes</taxon>
        <taxon>ecological metagenomes</taxon>
    </lineage>
</organism>
<comment type="caution">
    <text evidence="1">The sequence shown here is derived from an EMBL/GenBank/DDBJ whole genome shotgun (WGS) entry which is preliminary data.</text>
</comment>
<dbReference type="EMBL" id="VSSQ01034205">
    <property type="protein sequence ID" value="MPM86076.1"/>
    <property type="molecule type" value="Genomic_DNA"/>
</dbReference>
<accession>A0A645D9I4</accession>
<sequence>MFDGKSKTVLESVQVLNQDAPPIQNDMRYLEIKPSLIHNQAMHLRKRIHLSFHYRLRHYILMDLSHHELSNASLLAKEYNHFHKLVDKILHPDTRPSSYENLYHYGWQQDTSSYLDKSSHLKTYS</sequence>
<protein>
    <submittedName>
        <fullName evidence="1">Uncharacterized protein</fullName>
    </submittedName>
</protein>
<gene>
    <name evidence="1" type="ORF">SDC9_133159</name>
</gene>
<name>A0A645D9I4_9ZZZZ</name>